<comment type="caution">
    <text evidence="5">The sequence shown here is derived from an EMBL/GenBank/DDBJ whole genome shotgun (WGS) entry which is preliminary data.</text>
</comment>
<dbReference type="RefSeq" id="WP_171607216.1">
    <property type="nucleotide sequence ID" value="NZ_WHPF01000005.1"/>
</dbReference>
<dbReference type="InterPro" id="IPR011110">
    <property type="entry name" value="Reg_prop"/>
</dbReference>
<dbReference type="PANTHER" id="PTHR34220">
    <property type="entry name" value="SENSOR HISTIDINE KINASE YPDA"/>
    <property type="match status" value="1"/>
</dbReference>
<keyword evidence="1" id="KW-1133">Transmembrane helix</keyword>
<keyword evidence="1" id="KW-0812">Transmembrane</keyword>
<dbReference type="Gene3D" id="2.60.40.10">
    <property type="entry name" value="Immunoglobulins"/>
    <property type="match status" value="1"/>
</dbReference>
<evidence type="ECO:0000259" key="3">
    <source>
        <dbReference type="Pfam" id="PF06580"/>
    </source>
</evidence>
<dbReference type="Pfam" id="PF07494">
    <property type="entry name" value="Reg_prop"/>
    <property type="match status" value="4"/>
</dbReference>
<feature type="transmembrane region" description="Helical" evidence="1">
    <location>
        <begin position="743"/>
        <end position="761"/>
    </location>
</feature>
<evidence type="ECO:0000256" key="2">
    <source>
        <dbReference type="SAM" id="SignalP"/>
    </source>
</evidence>
<sequence>MVKCCVYIIVFFLSIVTAFSQSAGSKIYTLLADNSQSIIQINTLCQLSSGYIMVGASNGLYRFDGINFFKINKAAGVADDVTAICEISAKETLIGYKDGSIAILRQNNKIEAFNLQEGFPKVAINKIIVDKSGIIWFATAGEGIYFYKQKILYQISQEDGLTDNYIYDISLLPGNNVLVSTDHGINFCSADLRHKFIKSFTSKNGLPDNIVKSIYPVNNNNFWIGMQDGGVTMYNNFSDSLGKPGAWLYGEVNDMLGIGSKAYIGTDENGIIQVRYDDVNNTIYVEKQTLQIKKVSCLLRDKEGNIWAGGNNQLLRMVGNELQYLFSFNTIAPEDLHMLFYDQSGTLWFNKRNKLFNAILQPDGSWQQQESIIPLISQQSDITSMYQDKYGMIWVGTMGSGIILLDPNTGKTRVLKEYPTLINSSILSISGKENTVWIASLEGAIECRIKENTTDSPGEETYSFTNFAEDKNLGSKYVYDIFTDSHNRVWFATDGKGTIVLENNVFKPVKGLLESDVIYKIVEDKQGNLWFNTFNKGLVRYDGKHFTVFSIQQGLTDLNITSLIVSGDYLLAAHKKSIDIINTITGTISYLNEEQGLSNINSDFNTFTRGRVQDIYFSNEFSVYKYQPGYQLQQKPSIVIDKVQLFLTDTLVQNGHVFSSDANNISFYFTGLFYEQPEKIQYQYKLEGYDKDWVITKDHMKNFPRLPSGTYTFKIRVSLNQNFSSAPEASFVFTIEEPYWQQLWFILLVLVLVISILFLIIKQREWSIEKLNNLEKQKIQSQLETLRNQINPHFLFNSFNTLISEIEENPERAVVYVEHLSDFYRSIVLQKDKNLISLEEEIDILKNYLFIQQKRFGQALLISIQLTENQQKSFYIVPLALQLLFENAVKHNVVSLEHPLHIELFINEEQQLVIRNNIREKFTPEKGSHTGLLNIQRRYQLLSGKSVTIENDTVYFTVKIPLLDHE</sequence>
<evidence type="ECO:0000259" key="4">
    <source>
        <dbReference type="Pfam" id="PF07495"/>
    </source>
</evidence>
<keyword evidence="6" id="KW-1185">Reference proteome</keyword>
<dbReference type="Proteomes" id="UP000598971">
    <property type="component" value="Unassembled WGS sequence"/>
</dbReference>
<dbReference type="InterPro" id="IPR013783">
    <property type="entry name" value="Ig-like_fold"/>
</dbReference>
<dbReference type="Pfam" id="PF06580">
    <property type="entry name" value="His_kinase"/>
    <property type="match status" value="1"/>
</dbReference>
<proteinExistence type="predicted"/>
<evidence type="ECO:0000313" key="6">
    <source>
        <dbReference type="Proteomes" id="UP000598971"/>
    </source>
</evidence>
<dbReference type="EMBL" id="WHPF01000005">
    <property type="protein sequence ID" value="NNV55282.1"/>
    <property type="molecule type" value="Genomic_DNA"/>
</dbReference>
<dbReference type="SUPFAM" id="SSF63829">
    <property type="entry name" value="Calcium-dependent phosphotriesterase"/>
    <property type="match status" value="2"/>
</dbReference>
<feature type="chain" id="PRO_5035270718" description="Signal transduction histidine kinase internal region domain-containing protein" evidence="2">
    <location>
        <begin position="24"/>
        <end position="966"/>
    </location>
</feature>
<dbReference type="Pfam" id="PF07495">
    <property type="entry name" value="Y_Y_Y"/>
    <property type="match status" value="1"/>
</dbReference>
<name>A0A8J8FET2_9BACT</name>
<evidence type="ECO:0000313" key="5">
    <source>
        <dbReference type="EMBL" id="NNV55282.1"/>
    </source>
</evidence>
<feature type="signal peptide" evidence="2">
    <location>
        <begin position="1"/>
        <end position="23"/>
    </location>
</feature>
<dbReference type="AlphaFoldDB" id="A0A8J8FET2"/>
<feature type="domain" description="Two component regulator three Y" evidence="4">
    <location>
        <begin position="674"/>
        <end position="735"/>
    </location>
</feature>
<gene>
    <name evidence="5" type="ORF">GD597_07420</name>
</gene>
<evidence type="ECO:0000256" key="1">
    <source>
        <dbReference type="SAM" id="Phobius"/>
    </source>
</evidence>
<reference evidence="5" key="1">
    <citation type="submission" date="2019-10" db="EMBL/GenBank/DDBJ databases">
        <title>Draft genome sequence of Panacibacter sp. KCS-6.</title>
        <authorList>
            <person name="Yim K.J."/>
        </authorList>
    </citation>
    <scope>NUCLEOTIDE SEQUENCE</scope>
    <source>
        <strain evidence="5">KCS-6</strain>
    </source>
</reference>
<dbReference type="Gene3D" id="2.130.10.10">
    <property type="entry name" value="YVTN repeat-like/Quinoprotein amine dehydrogenase"/>
    <property type="match status" value="4"/>
</dbReference>
<accession>A0A8J8FET2</accession>
<protein>
    <recommendedName>
        <fullName evidence="7">Signal transduction histidine kinase internal region domain-containing protein</fullName>
    </recommendedName>
</protein>
<organism evidence="5 6">
    <name type="scientific">Limnovirga soli</name>
    <dbReference type="NCBI Taxonomy" id="2656915"/>
    <lineage>
        <taxon>Bacteria</taxon>
        <taxon>Pseudomonadati</taxon>
        <taxon>Bacteroidota</taxon>
        <taxon>Chitinophagia</taxon>
        <taxon>Chitinophagales</taxon>
        <taxon>Chitinophagaceae</taxon>
        <taxon>Limnovirga</taxon>
    </lineage>
</organism>
<feature type="domain" description="Signal transduction histidine kinase internal region" evidence="3">
    <location>
        <begin position="782"/>
        <end position="859"/>
    </location>
</feature>
<dbReference type="InterPro" id="IPR015943">
    <property type="entry name" value="WD40/YVTN_repeat-like_dom_sf"/>
</dbReference>
<dbReference type="InterPro" id="IPR050640">
    <property type="entry name" value="Bact_2-comp_sensor_kinase"/>
</dbReference>
<keyword evidence="2" id="KW-0732">Signal</keyword>
<dbReference type="GO" id="GO:0016020">
    <property type="term" value="C:membrane"/>
    <property type="evidence" value="ECO:0007669"/>
    <property type="project" value="InterPro"/>
</dbReference>
<dbReference type="InterPro" id="IPR011123">
    <property type="entry name" value="Y_Y_Y"/>
</dbReference>
<dbReference type="GO" id="GO:0000155">
    <property type="term" value="F:phosphorelay sensor kinase activity"/>
    <property type="evidence" value="ECO:0007669"/>
    <property type="project" value="InterPro"/>
</dbReference>
<dbReference type="InterPro" id="IPR010559">
    <property type="entry name" value="Sig_transdc_His_kin_internal"/>
</dbReference>
<dbReference type="PANTHER" id="PTHR34220:SF7">
    <property type="entry name" value="SENSOR HISTIDINE KINASE YPDA"/>
    <property type="match status" value="1"/>
</dbReference>
<evidence type="ECO:0008006" key="7">
    <source>
        <dbReference type="Google" id="ProtNLM"/>
    </source>
</evidence>
<keyword evidence="1" id="KW-0472">Membrane</keyword>